<dbReference type="InterPro" id="IPR021578">
    <property type="entry name" value="STK_08120-like"/>
</dbReference>
<evidence type="ECO:0000313" key="2">
    <source>
        <dbReference type="EMBL" id="GGU05597.1"/>
    </source>
</evidence>
<dbReference type="RefSeq" id="WP_126449367.1">
    <property type="nucleotide sequence ID" value="NZ_AP018553.1"/>
</dbReference>
<dbReference type="AlphaFoldDB" id="A0A348B1L9"/>
<name>A0A348B1L9_9CREN</name>
<keyword evidence="3" id="KW-1185">Reference proteome</keyword>
<gene>
    <name evidence="2" type="ORF">GCM10007116_22480</name>
    <name evidence="1" type="ORF">HS1genome_0460</name>
</gene>
<dbReference type="Proteomes" id="UP000276741">
    <property type="component" value="Chromosome"/>
</dbReference>
<reference evidence="3" key="2">
    <citation type="submission" date="2018-04" db="EMBL/GenBank/DDBJ databases">
        <title>Complete genome sequence of Sulfodiicoccus acidiphilus strain HS-1.</title>
        <authorList>
            <person name="Sakai H.D."/>
            <person name="Kurosawa N."/>
        </authorList>
    </citation>
    <scope>NUCLEOTIDE SEQUENCE [LARGE SCALE GENOMIC DNA]</scope>
    <source>
        <strain evidence="3">HS-1</strain>
    </source>
</reference>
<dbReference type="InterPro" id="IPR023393">
    <property type="entry name" value="START-like_dom_sf"/>
</dbReference>
<proteinExistence type="predicted"/>
<dbReference type="OrthoDB" id="34680at2157"/>
<dbReference type="EMBL" id="BMQS01000036">
    <property type="protein sequence ID" value="GGU05597.1"/>
    <property type="molecule type" value="Genomic_DNA"/>
</dbReference>
<dbReference type="KEGG" id="sacd:HS1genome_0460"/>
<dbReference type="EMBL" id="AP018553">
    <property type="protein sequence ID" value="BBD72071.1"/>
    <property type="molecule type" value="Genomic_DNA"/>
</dbReference>
<sequence length="136" mass="15681">MREIYSFPTKQEASPIKVICADPKFLLPKVIRALKDVTIKEEGYVGWGFYFGTNFTIRGHVYSPEDGVVYPFELEGRGKGGGKVTLLVHENQVTVEFQYEGWKFTPLMGTVIRGWLKKFGEEFDEQVTLERIKRKI</sequence>
<evidence type="ECO:0008006" key="4">
    <source>
        <dbReference type="Google" id="ProtNLM"/>
    </source>
</evidence>
<evidence type="ECO:0000313" key="1">
    <source>
        <dbReference type="EMBL" id="BBD72071.1"/>
    </source>
</evidence>
<protein>
    <recommendedName>
        <fullName evidence="4">DUF3211 domain-containing protein</fullName>
    </recommendedName>
</protein>
<reference evidence="2" key="4">
    <citation type="submission" date="2020-09" db="EMBL/GenBank/DDBJ databases">
        <authorList>
            <person name="Sun Q."/>
            <person name="Ohkuma M."/>
        </authorList>
    </citation>
    <scope>NUCLEOTIDE SEQUENCE</scope>
    <source>
        <strain evidence="2">JCM 31740</strain>
    </source>
</reference>
<reference evidence="1" key="3">
    <citation type="journal article" date="2019" name="BMC Res. Notes">
        <title>Complete genome sequence of the Sulfodiicoccus acidiphilus strain HS-1T, the first crenarchaeon that lacks polB3, isolated from an acidic hot spring in Ohwaku-dani, Hakone, Japan.</title>
        <authorList>
            <person name="Sakai H.D."/>
            <person name="Kurosawa N."/>
        </authorList>
    </citation>
    <scope>NUCLEOTIDE SEQUENCE</scope>
    <source>
        <strain evidence="1">HS-1</strain>
    </source>
</reference>
<accession>A0A348B1L9</accession>
<reference evidence="2" key="1">
    <citation type="journal article" date="2014" name="Int. J. Syst. Evol. Microbiol.">
        <title>Complete genome sequence of Corynebacterium casei LMG S-19264T (=DSM 44701T), isolated from a smear-ripened cheese.</title>
        <authorList>
            <consortium name="US DOE Joint Genome Institute (JGI-PGF)"/>
            <person name="Walter F."/>
            <person name="Albersmeier A."/>
            <person name="Kalinowski J."/>
            <person name="Ruckert C."/>
        </authorList>
    </citation>
    <scope>NUCLEOTIDE SEQUENCE</scope>
    <source>
        <strain evidence="2">JCM 31740</strain>
    </source>
</reference>
<evidence type="ECO:0000313" key="3">
    <source>
        <dbReference type="Proteomes" id="UP000276741"/>
    </source>
</evidence>
<dbReference type="Pfam" id="PF11485">
    <property type="entry name" value="STK_08120-like"/>
    <property type="match status" value="1"/>
</dbReference>
<dbReference type="Gene3D" id="3.30.530.20">
    <property type="match status" value="1"/>
</dbReference>
<dbReference type="Proteomes" id="UP000616143">
    <property type="component" value="Unassembled WGS sequence"/>
</dbReference>
<dbReference type="GeneID" id="38665966"/>
<organism evidence="1 3">
    <name type="scientific">Sulfodiicoccus acidiphilus</name>
    <dbReference type="NCBI Taxonomy" id="1670455"/>
    <lineage>
        <taxon>Archaea</taxon>
        <taxon>Thermoproteota</taxon>
        <taxon>Thermoprotei</taxon>
        <taxon>Sulfolobales</taxon>
        <taxon>Sulfolobaceae</taxon>
        <taxon>Sulfodiicoccus</taxon>
    </lineage>
</organism>